<proteinExistence type="predicted"/>
<sequence>MSGEVTLELIDRHLADTRAKCREIKQTLDWLKLHLRIEQKSLRACSGRLSDLENRARLARRTGAQVLAAYVDEAIKDLEKEEDALHLRVADLESRLAVTRFTLQRKRRRLVELKRAREIALRRKSRSAATRA</sequence>
<reference evidence="3" key="1">
    <citation type="submission" date="2018-08" db="EMBL/GenBank/DDBJ databases">
        <authorList>
            <person name="Im W.T."/>
        </authorList>
    </citation>
    <scope>NUCLEOTIDE SEQUENCE [LARGE SCALE GENOMIC DNA]</scope>
    <source>
        <strain evidence="3">LA-28</strain>
    </source>
</reference>
<dbReference type="EMBL" id="QURN01000007">
    <property type="protein sequence ID" value="RFC67559.1"/>
    <property type="molecule type" value="Genomic_DNA"/>
</dbReference>
<organism evidence="2 3">
    <name type="scientific">Mesorhizobium denitrificans</name>
    <dbReference type="NCBI Taxonomy" id="2294114"/>
    <lineage>
        <taxon>Bacteria</taxon>
        <taxon>Pseudomonadati</taxon>
        <taxon>Pseudomonadota</taxon>
        <taxon>Alphaproteobacteria</taxon>
        <taxon>Hyphomicrobiales</taxon>
        <taxon>Phyllobacteriaceae</taxon>
        <taxon>Mesorhizobium</taxon>
    </lineage>
</organism>
<comment type="caution">
    <text evidence="2">The sequence shown here is derived from an EMBL/GenBank/DDBJ whole genome shotgun (WGS) entry which is preliminary data.</text>
</comment>
<gene>
    <name evidence="2" type="ORF">DY251_11260</name>
</gene>
<name>A0A371XE94_9HYPH</name>
<evidence type="ECO:0000313" key="2">
    <source>
        <dbReference type="EMBL" id="RFC67559.1"/>
    </source>
</evidence>
<evidence type="ECO:0000256" key="1">
    <source>
        <dbReference type="SAM" id="Coils"/>
    </source>
</evidence>
<protein>
    <submittedName>
        <fullName evidence="2">Uncharacterized protein</fullName>
    </submittedName>
</protein>
<evidence type="ECO:0000313" key="3">
    <source>
        <dbReference type="Proteomes" id="UP000262379"/>
    </source>
</evidence>
<keyword evidence="3" id="KW-1185">Reference proteome</keyword>
<keyword evidence="1" id="KW-0175">Coiled coil</keyword>
<accession>A0A371XE94</accession>
<dbReference type="Proteomes" id="UP000262379">
    <property type="component" value="Unassembled WGS sequence"/>
</dbReference>
<dbReference type="AlphaFoldDB" id="A0A371XE94"/>
<feature type="coiled-coil region" evidence="1">
    <location>
        <begin position="75"/>
        <end position="123"/>
    </location>
</feature>